<sequence>MNIAVDAMGGDYAPQAAVLGAIEAALELGIKVTLVGSGDVIQKELASHPSAGCVSIFHCSEKIQMDEAPLKALRQKKDSSIMVAFDLVKRGDADAVVSAGNSGATLASAVLALGKIEGVERPAIAGVFPVESGYVLLMDVGANVDCRPTHLFQFGAMAHVFAESCLGMKNPSIGLLSIGEEGAKGNELVRLARLLLEQSRMNFIGNVEGRDIFAGDVSIIICDGFVGNVALKLSEGMAEAMTGWLKSELKNSLAGKAALLLGRRSFENFKRKLNYEEYGGAPLLGINGVGIICHGKSSASAIKNAIRLAVQYVNNRLMDNMVRQLPLWLKNQQAMGGHNN</sequence>
<dbReference type="EC" id="2.3.1.274" evidence="8 10"/>
<dbReference type="HAMAP" id="MF_00019">
    <property type="entry name" value="PlsX"/>
    <property type="match status" value="1"/>
</dbReference>
<gene>
    <name evidence="10 11" type="primary">plsX</name>
    <name evidence="11" type="ORF">PITCH_A850019</name>
</gene>
<evidence type="ECO:0000256" key="4">
    <source>
        <dbReference type="ARBA" id="ARBA00022679"/>
    </source>
</evidence>
<accession>A0A445N3G8</accession>
<comment type="subcellular location">
    <subcellularLocation>
        <location evidence="10">Cytoplasm</location>
    </subcellularLocation>
    <text evidence="10">Associated with the membrane possibly through PlsY.</text>
</comment>
<evidence type="ECO:0000256" key="6">
    <source>
        <dbReference type="ARBA" id="ARBA00023209"/>
    </source>
</evidence>
<evidence type="ECO:0000256" key="5">
    <source>
        <dbReference type="ARBA" id="ARBA00023098"/>
    </source>
</evidence>
<keyword evidence="6 10" id="KW-0594">Phospholipid biosynthesis</keyword>
<comment type="similarity">
    <text evidence="10">Belongs to the PlsX family.</text>
</comment>
<dbReference type="NCBIfam" id="TIGR00182">
    <property type="entry name" value="plsX"/>
    <property type="match status" value="1"/>
</dbReference>
<evidence type="ECO:0000256" key="9">
    <source>
        <dbReference type="ARBA" id="ARBA00046608"/>
    </source>
</evidence>
<keyword evidence="11" id="KW-0012">Acyltransferase</keyword>
<dbReference type="Gene3D" id="3.40.718.10">
    <property type="entry name" value="Isopropylmalate Dehydrogenase"/>
    <property type="match status" value="1"/>
</dbReference>
<comment type="catalytic activity">
    <reaction evidence="1 10">
        <text>a fatty acyl-[ACP] + phosphate = an acyl phosphate + holo-[ACP]</text>
        <dbReference type="Rhea" id="RHEA:42292"/>
        <dbReference type="Rhea" id="RHEA-COMP:9685"/>
        <dbReference type="Rhea" id="RHEA-COMP:14125"/>
        <dbReference type="ChEBI" id="CHEBI:43474"/>
        <dbReference type="ChEBI" id="CHEBI:59918"/>
        <dbReference type="ChEBI" id="CHEBI:64479"/>
        <dbReference type="ChEBI" id="CHEBI:138651"/>
        <dbReference type="EC" id="2.3.1.274"/>
    </reaction>
</comment>
<protein>
    <recommendedName>
        <fullName evidence="8 10">Phosphate acyltransferase</fullName>
        <ecNumber evidence="8 10">2.3.1.274</ecNumber>
    </recommendedName>
    <alternativeName>
        <fullName evidence="10">Acyl-ACP phosphotransacylase</fullName>
    </alternativeName>
    <alternativeName>
        <fullName evidence="10">Acyl-[acyl-carrier-protein]--phosphate acyltransferase</fullName>
    </alternativeName>
    <alternativeName>
        <fullName evidence="10">Phosphate-acyl-ACP acyltransferase</fullName>
    </alternativeName>
</protein>
<dbReference type="Pfam" id="PF02504">
    <property type="entry name" value="FA_synthesis"/>
    <property type="match status" value="1"/>
</dbReference>
<evidence type="ECO:0000256" key="3">
    <source>
        <dbReference type="ARBA" id="ARBA00022516"/>
    </source>
</evidence>
<keyword evidence="2 10" id="KW-0963">Cytoplasm</keyword>
<keyword evidence="7 10" id="KW-1208">Phospholipid metabolism</keyword>
<keyword evidence="3 10" id="KW-0444">Lipid biosynthesis</keyword>
<evidence type="ECO:0000256" key="2">
    <source>
        <dbReference type="ARBA" id="ARBA00022490"/>
    </source>
</evidence>
<dbReference type="SUPFAM" id="SSF53659">
    <property type="entry name" value="Isocitrate/Isopropylmalate dehydrogenase-like"/>
    <property type="match status" value="1"/>
</dbReference>
<evidence type="ECO:0000313" key="11">
    <source>
        <dbReference type="EMBL" id="SPD76216.1"/>
    </source>
</evidence>
<comment type="subunit">
    <text evidence="9 10">Homodimer. Probably interacts with PlsY.</text>
</comment>
<reference evidence="11" key="1">
    <citation type="submission" date="2018-01" db="EMBL/GenBank/DDBJ databases">
        <authorList>
            <person name="Regsiter A."/>
            <person name="William W."/>
        </authorList>
    </citation>
    <scope>NUCLEOTIDE SEQUENCE</scope>
    <source>
        <strain evidence="11">TRIP AH-1</strain>
    </source>
</reference>
<dbReference type="GO" id="GO:0008654">
    <property type="term" value="P:phospholipid biosynthetic process"/>
    <property type="evidence" value="ECO:0007669"/>
    <property type="project" value="UniProtKB-KW"/>
</dbReference>
<evidence type="ECO:0000256" key="7">
    <source>
        <dbReference type="ARBA" id="ARBA00023264"/>
    </source>
</evidence>
<comment type="pathway">
    <text evidence="10">Lipid metabolism; phospholipid metabolism.</text>
</comment>
<organism evidence="11">
    <name type="scientific">uncultured Desulfobacterium sp</name>
    <dbReference type="NCBI Taxonomy" id="201089"/>
    <lineage>
        <taxon>Bacteria</taxon>
        <taxon>Pseudomonadati</taxon>
        <taxon>Thermodesulfobacteriota</taxon>
        <taxon>Desulfobacteria</taxon>
        <taxon>Desulfobacterales</taxon>
        <taxon>Desulfobacteriaceae</taxon>
        <taxon>Desulfobacterium</taxon>
        <taxon>environmental samples</taxon>
    </lineage>
</organism>
<evidence type="ECO:0000256" key="10">
    <source>
        <dbReference type="HAMAP-Rule" id="MF_00019"/>
    </source>
</evidence>
<proteinExistence type="inferred from homology"/>
<dbReference type="GO" id="GO:0006633">
    <property type="term" value="P:fatty acid biosynthetic process"/>
    <property type="evidence" value="ECO:0007669"/>
    <property type="project" value="UniProtKB-UniRule"/>
</dbReference>
<dbReference type="EMBL" id="OJIN01000231">
    <property type="protein sequence ID" value="SPD76216.1"/>
    <property type="molecule type" value="Genomic_DNA"/>
</dbReference>
<dbReference type="UniPathway" id="UPA00085"/>
<name>A0A445N3G8_9BACT</name>
<dbReference type="PIRSF" id="PIRSF002465">
    <property type="entry name" value="Phsphlp_syn_PlsX"/>
    <property type="match status" value="1"/>
</dbReference>
<comment type="function">
    <text evidence="10">Catalyzes the reversible formation of acyl-phosphate (acyl-PO(4)) from acyl-[acyl-carrier-protein] (acyl-ACP). This enzyme utilizes acyl-ACP as fatty acyl donor, but not acyl-CoA.</text>
</comment>
<dbReference type="GO" id="GO:0005737">
    <property type="term" value="C:cytoplasm"/>
    <property type="evidence" value="ECO:0007669"/>
    <property type="project" value="UniProtKB-SubCell"/>
</dbReference>
<evidence type="ECO:0000256" key="1">
    <source>
        <dbReference type="ARBA" id="ARBA00001232"/>
    </source>
</evidence>
<dbReference type="AlphaFoldDB" id="A0A445N3G8"/>
<dbReference type="PANTHER" id="PTHR30100">
    <property type="entry name" value="FATTY ACID/PHOSPHOLIPID SYNTHESIS PROTEIN PLSX"/>
    <property type="match status" value="1"/>
</dbReference>
<keyword evidence="5 10" id="KW-0443">Lipid metabolism</keyword>
<dbReference type="InterPro" id="IPR003664">
    <property type="entry name" value="FA_synthesis"/>
</dbReference>
<dbReference type="InterPro" id="IPR012281">
    <property type="entry name" value="Phospholipid_synth_PlsX-like"/>
</dbReference>
<keyword evidence="4 10" id="KW-0808">Transferase</keyword>
<dbReference type="PANTHER" id="PTHR30100:SF1">
    <property type="entry name" value="PHOSPHATE ACYLTRANSFERASE"/>
    <property type="match status" value="1"/>
</dbReference>
<evidence type="ECO:0000256" key="8">
    <source>
        <dbReference type="ARBA" id="ARBA00024069"/>
    </source>
</evidence>
<dbReference type="GO" id="GO:0043811">
    <property type="term" value="F:phosphate:acyl-[acyl carrier protein] acyltransferase activity"/>
    <property type="evidence" value="ECO:0007669"/>
    <property type="project" value="UniProtKB-UniRule"/>
</dbReference>